<feature type="region of interest" description="Disordered" evidence="3">
    <location>
        <begin position="258"/>
        <end position="281"/>
    </location>
</feature>
<comment type="similarity">
    <text evidence="2">Belongs to the CRP1/MDG1 family.</text>
</comment>
<keyword evidence="6" id="KW-1185">Reference proteome</keyword>
<keyword evidence="5" id="KW-0808">Transferase</keyword>
<name>A0AAD7CAC6_9AGAR</name>
<dbReference type="PANTHER" id="PTHR10343">
    <property type="entry name" value="5'-AMP-ACTIVATED PROTEIN KINASE , BETA SUBUNIT"/>
    <property type="match status" value="1"/>
</dbReference>
<feature type="domain" description="Association with the SNF1 complex (ASC)" evidence="4">
    <location>
        <begin position="539"/>
        <end position="774"/>
    </location>
</feature>
<dbReference type="SUPFAM" id="SSF160219">
    <property type="entry name" value="AMPKBI-like"/>
    <property type="match status" value="1"/>
</dbReference>
<proteinExistence type="inferred from homology"/>
<dbReference type="AlphaFoldDB" id="A0AAD7CAC6"/>
<feature type="compositionally biased region" description="Low complexity" evidence="3">
    <location>
        <begin position="35"/>
        <end position="53"/>
    </location>
</feature>
<dbReference type="PANTHER" id="PTHR10343:SF81">
    <property type="entry name" value="CRUCIFORM DNA-RECOGNIZING PROTEIN 1-RELATED"/>
    <property type="match status" value="1"/>
</dbReference>
<dbReference type="InterPro" id="IPR037256">
    <property type="entry name" value="ASC_dom_sf"/>
</dbReference>
<comment type="caution">
    <text evidence="5">The sequence shown here is derived from an EMBL/GenBank/DDBJ whole genome shotgun (WGS) entry which is preliminary data.</text>
</comment>
<feature type="region of interest" description="Disordered" evidence="3">
    <location>
        <begin position="472"/>
        <end position="527"/>
    </location>
</feature>
<reference evidence="5" key="1">
    <citation type="submission" date="2023-03" db="EMBL/GenBank/DDBJ databases">
        <title>Massive genome expansion in bonnet fungi (Mycena s.s.) driven by repeated elements and novel gene families across ecological guilds.</title>
        <authorList>
            <consortium name="Lawrence Berkeley National Laboratory"/>
            <person name="Harder C.B."/>
            <person name="Miyauchi S."/>
            <person name="Viragh M."/>
            <person name="Kuo A."/>
            <person name="Thoen E."/>
            <person name="Andreopoulos B."/>
            <person name="Lu D."/>
            <person name="Skrede I."/>
            <person name="Drula E."/>
            <person name="Henrissat B."/>
            <person name="Morin E."/>
            <person name="Kohler A."/>
            <person name="Barry K."/>
            <person name="LaButti K."/>
            <person name="Morin E."/>
            <person name="Salamov A."/>
            <person name="Lipzen A."/>
            <person name="Mereny Z."/>
            <person name="Hegedus B."/>
            <person name="Baldrian P."/>
            <person name="Stursova M."/>
            <person name="Weitz H."/>
            <person name="Taylor A."/>
            <person name="Grigoriev I.V."/>
            <person name="Nagy L.G."/>
            <person name="Martin F."/>
            <person name="Kauserud H."/>
        </authorList>
    </citation>
    <scope>NUCLEOTIDE SEQUENCE</scope>
    <source>
        <strain evidence="5">9284</strain>
    </source>
</reference>
<dbReference type="Pfam" id="PF04739">
    <property type="entry name" value="AMPKBI"/>
    <property type="match status" value="1"/>
</dbReference>
<dbReference type="GO" id="GO:0005634">
    <property type="term" value="C:nucleus"/>
    <property type="evidence" value="ECO:0007669"/>
    <property type="project" value="TreeGrafter"/>
</dbReference>
<dbReference type="SMART" id="SM01010">
    <property type="entry name" value="AMPKBI"/>
    <property type="match status" value="1"/>
</dbReference>
<feature type="region of interest" description="Disordered" evidence="3">
    <location>
        <begin position="175"/>
        <end position="199"/>
    </location>
</feature>
<gene>
    <name evidence="5" type="ORF">FB45DRAFT_1020555</name>
</gene>
<comment type="similarity">
    <text evidence="1">Belongs to the 5'-AMP-activated protein kinase beta subunit family.</text>
</comment>
<dbReference type="InterPro" id="IPR050827">
    <property type="entry name" value="CRP1_MDG1_kinase"/>
</dbReference>
<sequence>MGNAPSQPNQSPAEPRPSHSSTRTKRPPPSPAPVDAPTTVAQLQTLTALVAAPADPPHAQDPPVLAKAPADTSLRPNRKSIDLPGLNTFAPVVQPQAHGRSSRTGMRVSSSRIVDRGRAWLHREGRGSQQQQAQNGARVPPRSAAIAIPVKKNDHEIRDQESGYGYHVREGIAKRKAAEKARRENEEPPRSPWPFTDSLANPLSLSCGSGTLTTPTPPSKYQRSPCTFTFTLALPLAFLSFPFSTLWLAITHDGRYDERRGRSYERHRPEETNSEREAREKDQYEQLYGPGPRAGEGQAAVPFEREVVFSTIPLTIGPMALIGLAEGDEYAVEDGEGGTDGGVMAVVDEIVGSPPPVEDVELPLSAVPIAWRENATEVYLIRAGDEDWMSRRVMERVMVEGDIEGQPTGPFMTTIHLPPGTHHFRFIVDGETVVAPATEIPNAVDDQGFIANYVAVPGPVGTTAPIITSGLATSPTTSKTTSASTSATVSPSASTAPRPPKRRRPSMPTQKHPDGSFWAPSTVSGSSDDVRHVERVVGSVSTVGGSWGGARGVAWTSEIPPELVRAAQQEEQWLDAQQQYQQAAPHRREGSRGRHIVLNGFVPEPSIPPAPRLPRHLERLILNRPSPGVVIPKTGPGATGSIVNTVGQVPSPALRITTASGTDVRVPPLSFTAMANGSVHASGTTTPNSDREKELEHQAAHPQFGGAGVPTTPAPSPGAVGVPLIADDPSVLQTPSHAVLYHLCTSSIRDKMIAVGASTRYRQKYLTTVYYKPAELEE</sequence>
<evidence type="ECO:0000313" key="6">
    <source>
        <dbReference type="Proteomes" id="UP001221142"/>
    </source>
</evidence>
<dbReference type="GO" id="GO:0016301">
    <property type="term" value="F:kinase activity"/>
    <property type="evidence" value="ECO:0007669"/>
    <property type="project" value="UniProtKB-KW"/>
</dbReference>
<dbReference type="GO" id="GO:0007165">
    <property type="term" value="P:signal transduction"/>
    <property type="evidence" value="ECO:0007669"/>
    <property type="project" value="TreeGrafter"/>
</dbReference>
<dbReference type="Pfam" id="PF16561">
    <property type="entry name" value="AMPK1_CBM"/>
    <property type="match status" value="1"/>
</dbReference>
<dbReference type="InterPro" id="IPR014756">
    <property type="entry name" value="Ig_E-set"/>
</dbReference>
<feature type="compositionally biased region" description="Polar residues" evidence="3">
    <location>
        <begin position="1"/>
        <end position="12"/>
    </location>
</feature>
<feature type="compositionally biased region" description="Polar residues" evidence="3">
    <location>
        <begin position="102"/>
        <end position="112"/>
    </location>
</feature>
<dbReference type="InterPro" id="IPR013783">
    <property type="entry name" value="Ig-like_fold"/>
</dbReference>
<dbReference type="Gene3D" id="6.20.250.60">
    <property type="match status" value="1"/>
</dbReference>
<evidence type="ECO:0000259" key="4">
    <source>
        <dbReference type="SMART" id="SM01010"/>
    </source>
</evidence>
<dbReference type="GO" id="GO:0019901">
    <property type="term" value="F:protein kinase binding"/>
    <property type="evidence" value="ECO:0007669"/>
    <property type="project" value="TreeGrafter"/>
</dbReference>
<evidence type="ECO:0000256" key="2">
    <source>
        <dbReference type="ARBA" id="ARBA00038216"/>
    </source>
</evidence>
<keyword evidence="5" id="KW-0418">Kinase</keyword>
<evidence type="ECO:0000256" key="3">
    <source>
        <dbReference type="SAM" id="MobiDB-lite"/>
    </source>
</evidence>
<evidence type="ECO:0000313" key="5">
    <source>
        <dbReference type="EMBL" id="KAJ7643738.1"/>
    </source>
</evidence>
<dbReference type="GO" id="GO:0031588">
    <property type="term" value="C:nucleotide-activated protein kinase complex"/>
    <property type="evidence" value="ECO:0007669"/>
    <property type="project" value="TreeGrafter"/>
</dbReference>
<dbReference type="CDD" id="cd02859">
    <property type="entry name" value="E_set_AMPKbeta_like_N"/>
    <property type="match status" value="1"/>
</dbReference>
<dbReference type="EMBL" id="JARKIF010000003">
    <property type="protein sequence ID" value="KAJ7643738.1"/>
    <property type="molecule type" value="Genomic_DNA"/>
</dbReference>
<dbReference type="InterPro" id="IPR032640">
    <property type="entry name" value="AMPK1_CBM"/>
</dbReference>
<dbReference type="Proteomes" id="UP001221142">
    <property type="component" value="Unassembled WGS sequence"/>
</dbReference>
<dbReference type="SUPFAM" id="SSF81296">
    <property type="entry name" value="E set domains"/>
    <property type="match status" value="1"/>
</dbReference>
<protein>
    <submittedName>
        <fullName evidence="5">5'-AMP-activated protein kinase beta subunit, interation domain-containing protein</fullName>
    </submittedName>
</protein>
<dbReference type="GO" id="GO:0005737">
    <property type="term" value="C:cytoplasm"/>
    <property type="evidence" value="ECO:0007669"/>
    <property type="project" value="TreeGrafter"/>
</dbReference>
<dbReference type="Gene3D" id="2.60.40.10">
    <property type="entry name" value="Immunoglobulins"/>
    <property type="match status" value="1"/>
</dbReference>
<dbReference type="InterPro" id="IPR006828">
    <property type="entry name" value="ASC_dom"/>
</dbReference>
<evidence type="ECO:0000256" key="1">
    <source>
        <dbReference type="ARBA" id="ARBA00010926"/>
    </source>
</evidence>
<organism evidence="5 6">
    <name type="scientific">Roridomyces roridus</name>
    <dbReference type="NCBI Taxonomy" id="1738132"/>
    <lineage>
        <taxon>Eukaryota</taxon>
        <taxon>Fungi</taxon>
        <taxon>Dikarya</taxon>
        <taxon>Basidiomycota</taxon>
        <taxon>Agaricomycotina</taxon>
        <taxon>Agaricomycetes</taxon>
        <taxon>Agaricomycetidae</taxon>
        <taxon>Agaricales</taxon>
        <taxon>Marasmiineae</taxon>
        <taxon>Mycenaceae</taxon>
        <taxon>Roridomyces</taxon>
    </lineage>
</organism>
<feature type="compositionally biased region" description="Low complexity" evidence="3">
    <location>
        <begin position="472"/>
        <end position="496"/>
    </location>
</feature>
<feature type="compositionally biased region" description="Basic and acidic residues" evidence="3">
    <location>
        <begin position="175"/>
        <end position="189"/>
    </location>
</feature>
<accession>A0AAD7CAC6</accession>
<feature type="region of interest" description="Disordered" evidence="3">
    <location>
        <begin position="1"/>
        <end position="112"/>
    </location>
</feature>